<organism evidence="4 5">
    <name type="scientific">Cupriavidus basilensis OR16</name>
    <dbReference type="NCBI Taxonomy" id="1127483"/>
    <lineage>
        <taxon>Bacteria</taxon>
        <taxon>Pseudomonadati</taxon>
        <taxon>Pseudomonadota</taxon>
        <taxon>Betaproteobacteria</taxon>
        <taxon>Burkholderiales</taxon>
        <taxon>Burkholderiaceae</taxon>
        <taxon>Cupriavidus</taxon>
    </lineage>
</organism>
<dbReference type="InterPro" id="IPR028081">
    <property type="entry name" value="Leu-bd"/>
</dbReference>
<dbReference type="Gene3D" id="3.40.50.2300">
    <property type="match status" value="2"/>
</dbReference>
<protein>
    <submittedName>
        <fullName evidence="4">Extracellular ligand-binding receptor</fullName>
    </submittedName>
</protein>
<evidence type="ECO:0000313" key="5">
    <source>
        <dbReference type="Proteomes" id="UP000005808"/>
    </source>
</evidence>
<comment type="caution">
    <text evidence="4">The sequence shown here is derived from an EMBL/GenBank/DDBJ whole genome shotgun (WGS) entry which is preliminary data.</text>
</comment>
<keyword evidence="2" id="KW-0732">Signal</keyword>
<evidence type="ECO:0000313" key="4">
    <source>
        <dbReference type="EMBL" id="EHP44350.1"/>
    </source>
</evidence>
<dbReference type="InterPro" id="IPR028082">
    <property type="entry name" value="Peripla_BP_I"/>
</dbReference>
<accession>H1RZK8</accession>
<name>H1RZK8_9BURK</name>
<dbReference type="AlphaFoldDB" id="H1RZK8"/>
<proteinExistence type="inferred from homology"/>
<evidence type="ECO:0000256" key="2">
    <source>
        <dbReference type="ARBA" id="ARBA00022729"/>
    </source>
</evidence>
<dbReference type="PANTHER" id="PTHR47151">
    <property type="entry name" value="LEU/ILE/VAL-BINDING ABC TRANSPORTER SUBUNIT"/>
    <property type="match status" value="1"/>
</dbReference>
<feature type="domain" description="Leucine-binding protein" evidence="3">
    <location>
        <begin position="18"/>
        <end position="357"/>
    </location>
</feature>
<dbReference type="SUPFAM" id="SSF53822">
    <property type="entry name" value="Periplasmic binding protein-like I"/>
    <property type="match status" value="1"/>
</dbReference>
<dbReference type="PANTHER" id="PTHR47151:SF2">
    <property type="entry name" value="AMINO ACID BINDING PROTEIN"/>
    <property type="match status" value="1"/>
</dbReference>
<evidence type="ECO:0000256" key="1">
    <source>
        <dbReference type="ARBA" id="ARBA00010062"/>
    </source>
</evidence>
<dbReference type="EMBL" id="AHJE01000010">
    <property type="protein sequence ID" value="EHP44350.1"/>
    <property type="molecule type" value="Genomic_DNA"/>
</dbReference>
<dbReference type="Proteomes" id="UP000005808">
    <property type="component" value="Unassembled WGS sequence"/>
</dbReference>
<evidence type="ECO:0000259" key="3">
    <source>
        <dbReference type="Pfam" id="PF13458"/>
    </source>
</evidence>
<keyword evidence="4" id="KW-0675">Receptor</keyword>
<reference evidence="4 5" key="1">
    <citation type="journal article" date="2012" name="J. Bacteriol.">
        <title>De Novo Genome Project of Cupriavidus basilensis OR16.</title>
        <authorList>
            <person name="Cserhati M."/>
            <person name="Kriszt B."/>
            <person name="Szoboszlay S."/>
            <person name="Toth A."/>
            <person name="Szabo I."/>
            <person name="Tancsics A."/>
            <person name="Nagy I."/>
            <person name="Horvath B."/>
            <person name="Nagy I."/>
            <person name="Kukolya J."/>
        </authorList>
    </citation>
    <scope>NUCLEOTIDE SEQUENCE [LARGE SCALE GENOMIC DNA]</scope>
    <source>
        <strain evidence="4 5">OR16</strain>
    </source>
</reference>
<dbReference type="CDD" id="cd06342">
    <property type="entry name" value="PBP1_ABC_LIVBP-like"/>
    <property type="match status" value="1"/>
</dbReference>
<gene>
    <name evidence="4" type="ORF">OR16_03757</name>
</gene>
<sequence length="368" mass="39832">MLACQLPSFSLAAEPQMVKVGLTGPLSGPQAAIGKDNENGLRMAIDQLNAQGLVINGKAVRFSLVSEDDQADPRTGMSVAQRLVDGEVKAVFGPFNSGVAIPISRLLDQAGVVMATVASNPSITQSGYTYIFRISANDSQLGKRMGEFASDKLRARRFAVIDDRTAYGQGVADEFVKAAKAQGIEIVAREFTSDKAVDFVPILTRIRGMKVDGIFYGGYYSQAGPLRSQMKRLAMTNAYLLGGDAMCNIELARLGGDAVDDHVYCPQGGPVLENTGPGRQFKTDYKKRYNMEPLTYSASLYDGLRLVAQAMKAANSVEPAQYRAALAGIDMQGVAGRYRFDPNRDLRDSPITIYTYRNGAQVPLAQDR</sequence>
<comment type="similarity">
    <text evidence="1">Belongs to the leucine-binding protein family.</text>
</comment>
<dbReference type="Pfam" id="PF13458">
    <property type="entry name" value="Peripla_BP_6"/>
    <property type="match status" value="1"/>
</dbReference>
<dbReference type="PATRIC" id="fig|1127483.3.peg.763"/>